<keyword evidence="4" id="KW-0808">Transferase</keyword>
<evidence type="ECO:0000313" key="7">
    <source>
        <dbReference type="EMBL" id="PSI00225.1"/>
    </source>
</evidence>
<dbReference type="EC" id="2.1.1.72" evidence="2"/>
<evidence type="ECO:0000256" key="6">
    <source>
        <dbReference type="ARBA" id="ARBA00047942"/>
    </source>
</evidence>
<evidence type="ECO:0000256" key="4">
    <source>
        <dbReference type="ARBA" id="ARBA00022679"/>
    </source>
</evidence>
<evidence type="ECO:0000256" key="5">
    <source>
        <dbReference type="ARBA" id="ARBA00022691"/>
    </source>
</evidence>
<keyword evidence="5" id="KW-0949">S-adenosyl-L-methionine</keyword>
<dbReference type="GO" id="GO:0006298">
    <property type="term" value="P:mismatch repair"/>
    <property type="evidence" value="ECO:0007669"/>
    <property type="project" value="TreeGrafter"/>
</dbReference>
<evidence type="ECO:0000256" key="3">
    <source>
        <dbReference type="ARBA" id="ARBA00022603"/>
    </source>
</evidence>
<sequence>MKYTSTSLYRYAGGKNKMKDEIIEIIDEIHPNLTYMMSPFMGGGCIELLLASRGVKIQAYDLFQPLADFWELLTTEGGKRIGEEVAKHYPLKDREHYKSFLPLLESDDKFTRAWSFYICIKGAFSGDLGHTSESSRKNLSLAGIYKLIGFHNPNFSFSFGNCFETIPKHQNDFLYLDPPYYKTTSYYYGIDGSTHEGFDHDKLADILKQHKGGFVMSYDNTDYLKELYKDWTEFRYLEFDYQMAGDASCRGKKTELIIIKQPKVKVESNVNVLETLLY</sequence>
<keyword evidence="8" id="KW-1185">Reference proteome</keyword>
<dbReference type="InterPro" id="IPR002052">
    <property type="entry name" value="DNA_methylase_N6_adenine_CS"/>
</dbReference>
<accession>A0A2P7EAI4</accession>
<protein>
    <recommendedName>
        <fullName evidence="2">site-specific DNA-methyltransferase (adenine-specific)</fullName>
        <ecNumber evidence="2">2.1.1.72</ecNumber>
    </recommendedName>
</protein>
<dbReference type="GO" id="GO:0009307">
    <property type="term" value="P:DNA restriction-modification system"/>
    <property type="evidence" value="ECO:0007669"/>
    <property type="project" value="InterPro"/>
</dbReference>
<keyword evidence="3" id="KW-0489">Methyltransferase</keyword>
<comment type="caution">
    <text evidence="7">The sequence shown here is derived from an EMBL/GenBank/DDBJ whole genome shotgun (WGS) entry which is preliminary data.</text>
</comment>
<organism evidence="7 8">
    <name type="scientific">Synechococcus lacustris str. Tous</name>
    <dbReference type="NCBI Taxonomy" id="1910958"/>
    <lineage>
        <taxon>Bacteria</taxon>
        <taxon>Bacillati</taxon>
        <taxon>Cyanobacteriota</taxon>
        <taxon>Cyanophyceae</taxon>
        <taxon>Synechococcales</taxon>
        <taxon>Synechococcaceae</taxon>
        <taxon>Synechococcus</taxon>
    </lineage>
</organism>
<dbReference type="InterPro" id="IPR023095">
    <property type="entry name" value="Ade_MeTrfase_dom_2"/>
</dbReference>
<dbReference type="RefSeq" id="WP_106501161.1">
    <property type="nucleotide sequence ID" value="NZ_PXVC01000205.1"/>
</dbReference>
<dbReference type="GO" id="GO:0032259">
    <property type="term" value="P:methylation"/>
    <property type="evidence" value="ECO:0007669"/>
    <property type="project" value="UniProtKB-KW"/>
</dbReference>
<dbReference type="Gene3D" id="3.40.50.150">
    <property type="entry name" value="Vaccinia Virus protein VP39"/>
    <property type="match status" value="1"/>
</dbReference>
<dbReference type="GO" id="GO:0043565">
    <property type="term" value="F:sequence-specific DNA binding"/>
    <property type="evidence" value="ECO:0007669"/>
    <property type="project" value="TreeGrafter"/>
</dbReference>
<evidence type="ECO:0000313" key="8">
    <source>
        <dbReference type="Proteomes" id="UP000240206"/>
    </source>
</evidence>
<reference evidence="8" key="1">
    <citation type="submission" date="2018-03" db="EMBL/GenBank/DDBJ databases">
        <title>Ecological and genomic features of two cosmopolitan and abundant freshwater picocyanobacteria.</title>
        <authorList>
            <person name="Cabello-Yeves P.J."/>
            <person name="Picazo A."/>
            <person name="Camacho A."/>
            <person name="Callieri C."/>
            <person name="Rosselli R."/>
            <person name="Roda-Garcia J."/>
            <person name="Coutinho F.H."/>
            <person name="Rodriguez-Valera F."/>
        </authorList>
    </citation>
    <scope>NUCLEOTIDE SEQUENCE [LARGE SCALE GENOMIC DNA]</scope>
    <source>
        <strain evidence="8">Tous</strain>
    </source>
</reference>
<dbReference type="SUPFAM" id="SSF53335">
    <property type="entry name" value="S-adenosyl-L-methionine-dependent methyltransferases"/>
    <property type="match status" value="1"/>
</dbReference>
<dbReference type="PANTHER" id="PTHR30481">
    <property type="entry name" value="DNA ADENINE METHYLASE"/>
    <property type="match status" value="1"/>
</dbReference>
<dbReference type="GO" id="GO:1904047">
    <property type="term" value="F:S-adenosyl-L-methionine binding"/>
    <property type="evidence" value="ECO:0007669"/>
    <property type="project" value="TreeGrafter"/>
</dbReference>
<dbReference type="Gene3D" id="1.10.1020.10">
    <property type="entry name" value="Adenine-specific Methyltransferase, Domain 2"/>
    <property type="match status" value="1"/>
</dbReference>
<dbReference type="Proteomes" id="UP000240206">
    <property type="component" value="Unassembled WGS sequence"/>
</dbReference>
<dbReference type="GO" id="GO:0009007">
    <property type="term" value="F:site-specific DNA-methyltransferase (adenine-specific) activity"/>
    <property type="evidence" value="ECO:0007669"/>
    <property type="project" value="UniProtKB-EC"/>
</dbReference>
<dbReference type="EMBL" id="PXVC01000205">
    <property type="protein sequence ID" value="PSI00225.1"/>
    <property type="molecule type" value="Genomic_DNA"/>
</dbReference>
<proteinExistence type="inferred from homology"/>
<dbReference type="InterPro" id="IPR029063">
    <property type="entry name" value="SAM-dependent_MTases_sf"/>
</dbReference>
<name>A0A2P7EAI4_9SYNE</name>
<evidence type="ECO:0000256" key="1">
    <source>
        <dbReference type="ARBA" id="ARBA00006594"/>
    </source>
</evidence>
<evidence type="ECO:0000256" key="2">
    <source>
        <dbReference type="ARBA" id="ARBA00011900"/>
    </source>
</evidence>
<comment type="catalytic activity">
    <reaction evidence="6">
        <text>a 2'-deoxyadenosine in DNA + S-adenosyl-L-methionine = an N(6)-methyl-2'-deoxyadenosine in DNA + S-adenosyl-L-homocysteine + H(+)</text>
        <dbReference type="Rhea" id="RHEA:15197"/>
        <dbReference type="Rhea" id="RHEA-COMP:12418"/>
        <dbReference type="Rhea" id="RHEA-COMP:12419"/>
        <dbReference type="ChEBI" id="CHEBI:15378"/>
        <dbReference type="ChEBI" id="CHEBI:57856"/>
        <dbReference type="ChEBI" id="CHEBI:59789"/>
        <dbReference type="ChEBI" id="CHEBI:90615"/>
        <dbReference type="ChEBI" id="CHEBI:90616"/>
        <dbReference type="EC" id="2.1.1.72"/>
    </reaction>
</comment>
<dbReference type="PROSITE" id="PS00092">
    <property type="entry name" value="N6_MTASE"/>
    <property type="match status" value="1"/>
</dbReference>
<comment type="similarity">
    <text evidence="1">Belongs to the N(4)/N(6)-methyltransferase family.</text>
</comment>
<gene>
    <name evidence="7" type="ORF">C7K08_14320</name>
</gene>
<dbReference type="Pfam" id="PF02086">
    <property type="entry name" value="MethyltransfD12"/>
    <property type="match status" value="2"/>
</dbReference>
<dbReference type="InterPro" id="IPR012327">
    <property type="entry name" value="MeTrfase_D12"/>
</dbReference>
<dbReference type="AlphaFoldDB" id="A0A2P7EAI4"/>
<dbReference type="PRINTS" id="PR00505">
    <property type="entry name" value="D12N6MTFRASE"/>
</dbReference>